<reference evidence="1 2" key="1">
    <citation type="submission" date="2014-07" db="EMBL/GenBank/DDBJ databases">
        <title>Comparative genomic insights into amoeba endosymbionts belonging to the families of Holosporaceae and Candidatus Midichloriaceae within Rickettsiales.</title>
        <authorList>
            <person name="Wang Z."/>
            <person name="Wu M."/>
        </authorList>
    </citation>
    <scope>NUCLEOTIDE SEQUENCE [LARGE SCALE GENOMIC DNA]</scope>
    <source>
        <strain evidence="1">PRA3</strain>
    </source>
</reference>
<accession>A0A077AV88</accession>
<organism evidence="1 2">
    <name type="scientific">Candidatus Odyssella acanthamoebae</name>
    <dbReference type="NCBI Taxonomy" id="91604"/>
    <lineage>
        <taxon>Bacteria</taxon>
        <taxon>Pseudomonadati</taxon>
        <taxon>Pseudomonadota</taxon>
        <taxon>Alphaproteobacteria</taxon>
        <taxon>Holosporales</taxon>
        <taxon>Candidatus Paracaedibacteraceae</taxon>
        <taxon>Candidatus Odyssella</taxon>
    </lineage>
</organism>
<sequence length="320" mass="36208">MIKKYLSALIFMGGLCEAQASVTDKKGAILPEVLNIASFFNYTPSDSNSYDIAHLNTFAHKTFLRPHGSERYEDRAIQHYKKLCAMLSLGQKQKLIESFRKLGGIDPLYPKKKDPDYIVIQGATVPAMRERLMFLVKLIEDKKIKLSVNTKIIFLVGERALFQSETPDVLLNPSPYEKDPNWQRPDHLPTDEREAAKFIWFQLKLPAALRDLQPHFTDAQKNPGNSRAQTQDCIQMWLKTDHVKGNLLMVSSNPYINYQESVVKLAIKKAGLENNIQIDSVGPGMTIENTDIDIVLGIALDTLARTIFTEKQQREASVSS</sequence>
<dbReference type="EMBL" id="CP008941">
    <property type="protein sequence ID" value="AIK96321.1"/>
    <property type="molecule type" value="Genomic_DNA"/>
</dbReference>
<name>A0A077AV88_9PROT</name>
<dbReference type="RefSeq" id="WP_038464631.1">
    <property type="nucleotide sequence ID" value="NZ_CP008941.1"/>
</dbReference>
<keyword evidence="2" id="KW-1185">Reference proteome</keyword>
<dbReference type="HOGENOM" id="CLU_867889_0_0_5"/>
<evidence type="ECO:0000313" key="1">
    <source>
        <dbReference type="EMBL" id="AIK96321.1"/>
    </source>
</evidence>
<dbReference type="eggNOG" id="ENOG5032UGI">
    <property type="taxonomic scope" value="Bacteria"/>
</dbReference>
<protein>
    <submittedName>
        <fullName evidence="1">Uncharacterized protein</fullName>
    </submittedName>
</protein>
<dbReference type="KEGG" id="paca:ID47_05600"/>
<proteinExistence type="predicted"/>
<gene>
    <name evidence="1" type="ORF">ID47_05600</name>
</gene>
<dbReference type="Proteomes" id="UP000028926">
    <property type="component" value="Chromosome"/>
</dbReference>
<evidence type="ECO:0000313" key="2">
    <source>
        <dbReference type="Proteomes" id="UP000028926"/>
    </source>
</evidence>
<dbReference type="OrthoDB" id="8477607at2"/>
<dbReference type="AlphaFoldDB" id="A0A077AV88"/>